<dbReference type="PROSITE" id="PS50893">
    <property type="entry name" value="ABC_TRANSPORTER_2"/>
    <property type="match status" value="1"/>
</dbReference>
<dbReference type="InterPro" id="IPR017871">
    <property type="entry name" value="ABC_transporter-like_CS"/>
</dbReference>
<evidence type="ECO:0000256" key="2">
    <source>
        <dbReference type="ARBA" id="ARBA00022840"/>
    </source>
</evidence>
<name>A0A919MU17_9ACTN</name>
<dbReference type="GO" id="GO:0005524">
    <property type="term" value="F:ATP binding"/>
    <property type="evidence" value="ECO:0007669"/>
    <property type="project" value="UniProtKB-KW"/>
</dbReference>
<evidence type="ECO:0000313" key="6">
    <source>
        <dbReference type="Proteomes" id="UP000636960"/>
    </source>
</evidence>
<gene>
    <name evidence="5" type="ORF">Ari01nite_73260</name>
</gene>
<evidence type="ECO:0000313" key="5">
    <source>
        <dbReference type="EMBL" id="GIE99861.1"/>
    </source>
</evidence>
<feature type="transmembrane region" description="Helical" evidence="3">
    <location>
        <begin position="63"/>
        <end position="80"/>
    </location>
</feature>
<keyword evidence="3" id="KW-1133">Transmembrane helix</keyword>
<dbReference type="CDD" id="cd03228">
    <property type="entry name" value="ABCC_MRP_Like"/>
    <property type="match status" value="1"/>
</dbReference>
<keyword evidence="1" id="KW-0547">Nucleotide-binding</keyword>
<dbReference type="InterPro" id="IPR039421">
    <property type="entry name" value="Type_1_exporter"/>
</dbReference>
<dbReference type="SMART" id="SM00382">
    <property type="entry name" value="AAA"/>
    <property type="match status" value="1"/>
</dbReference>
<accession>A0A919MU17</accession>
<dbReference type="Pfam" id="PF00005">
    <property type="entry name" value="ABC_tran"/>
    <property type="match status" value="1"/>
</dbReference>
<dbReference type="Proteomes" id="UP000636960">
    <property type="component" value="Unassembled WGS sequence"/>
</dbReference>
<dbReference type="Gene3D" id="3.40.50.300">
    <property type="entry name" value="P-loop containing nucleotide triphosphate hydrolases"/>
    <property type="match status" value="1"/>
</dbReference>
<dbReference type="GO" id="GO:0016887">
    <property type="term" value="F:ATP hydrolysis activity"/>
    <property type="evidence" value="ECO:0007669"/>
    <property type="project" value="InterPro"/>
</dbReference>
<evidence type="ECO:0000259" key="4">
    <source>
        <dbReference type="PROSITE" id="PS50893"/>
    </source>
</evidence>
<protein>
    <submittedName>
        <fullName evidence="5">Multidrug ABC transporter permease</fullName>
    </submittedName>
</protein>
<keyword evidence="3" id="KW-0472">Membrane</keyword>
<feature type="transmembrane region" description="Helical" evidence="3">
    <location>
        <begin position="159"/>
        <end position="183"/>
    </location>
</feature>
<dbReference type="GO" id="GO:0034040">
    <property type="term" value="F:ATPase-coupled lipid transmembrane transporter activity"/>
    <property type="evidence" value="ECO:0007669"/>
    <property type="project" value="TreeGrafter"/>
</dbReference>
<dbReference type="AlphaFoldDB" id="A0A919MU17"/>
<reference evidence="5" key="1">
    <citation type="submission" date="2021-01" db="EMBL/GenBank/DDBJ databases">
        <title>Whole genome shotgun sequence of Actinoplanes rishiriensis NBRC 108556.</title>
        <authorList>
            <person name="Komaki H."/>
            <person name="Tamura T."/>
        </authorList>
    </citation>
    <scope>NUCLEOTIDE SEQUENCE</scope>
    <source>
        <strain evidence="5">NBRC 108556</strain>
    </source>
</reference>
<keyword evidence="6" id="KW-1185">Reference proteome</keyword>
<dbReference type="PANTHER" id="PTHR24221">
    <property type="entry name" value="ATP-BINDING CASSETTE SUB-FAMILY B"/>
    <property type="match status" value="1"/>
</dbReference>
<organism evidence="5 6">
    <name type="scientific">Paractinoplanes rishiriensis</name>
    <dbReference type="NCBI Taxonomy" id="1050105"/>
    <lineage>
        <taxon>Bacteria</taxon>
        <taxon>Bacillati</taxon>
        <taxon>Actinomycetota</taxon>
        <taxon>Actinomycetes</taxon>
        <taxon>Micromonosporales</taxon>
        <taxon>Micromonosporaceae</taxon>
        <taxon>Paractinoplanes</taxon>
    </lineage>
</organism>
<sequence>MLPALRRLVTERHGLLRLLMLAGGGRVAVLGLLLVVSALVPTALALVSGWLVGQVVAGQPHAIWAPVVLLALLLLVGHAAEVSTEPLGVSVARRIDGVVRARVRELTLAPAGLGHLEDPAVQNDLFRLWDAGGYHQAARTPGATAVGLLRLASWFLGPIGATVVLAGFSVPLAAGFLVSALWVRSLAQQQWGGFTRLVDSRVNLRRRVESWADLAVGPEMAKEVRLFGLGRWATEHRDREALSWAAPIWQLRRDLARRQVLPMLVSGAAAFAGLSMLGLAAASGEISAQALVTFLVAMWGVLAASQGWWESSDFAYGLGAVRALDRLHARYAPHDTAAPADDVAGRAPRTPPVVCFSGVSFTYPGASRPTLDGLDLTLGAGEVVAVVGRNGSGKTTMMKLLAGLYQPTSGRVLIDGTALHDHSDAQIRAWRRRLAVVYQDFVRYPASVADNIGLAAPEHLADAEAVAAMAERSGLLEHLGRLPEGLDTSLAHGSAGAMDLSGGQWQRLAIARAMFAVECGRQVLVLDEPTAHLDVRAEAAFFDQIVRDIHGVSIVLISHRLSTVRHADRIVFLQDGRITESGSHAQLLARGGEYARLFRLQAARFADVAEDA</sequence>
<proteinExistence type="predicted"/>
<dbReference type="InterPro" id="IPR027417">
    <property type="entry name" value="P-loop_NTPase"/>
</dbReference>
<dbReference type="InterPro" id="IPR003593">
    <property type="entry name" value="AAA+_ATPase"/>
</dbReference>
<evidence type="ECO:0000256" key="1">
    <source>
        <dbReference type="ARBA" id="ARBA00022741"/>
    </source>
</evidence>
<comment type="caution">
    <text evidence="5">The sequence shown here is derived from an EMBL/GenBank/DDBJ whole genome shotgun (WGS) entry which is preliminary data.</text>
</comment>
<keyword evidence="3" id="KW-0812">Transmembrane</keyword>
<dbReference type="PROSITE" id="PS00211">
    <property type="entry name" value="ABC_TRANSPORTER_1"/>
    <property type="match status" value="1"/>
</dbReference>
<evidence type="ECO:0000256" key="3">
    <source>
        <dbReference type="SAM" id="Phobius"/>
    </source>
</evidence>
<dbReference type="InterPro" id="IPR003439">
    <property type="entry name" value="ABC_transporter-like_ATP-bd"/>
</dbReference>
<dbReference type="PANTHER" id="PTHR24221:SF654">
    <property type="entry name" value="ATP-BINDING CASSETTE SUB-FAMILY B MEMBER 6"/>
    <property type="match status" value="1"/>
</dbReference>
<dbReference type="EMBL" id="BOMV01000077">
    <property type="protein sequence ID" value="GIE99861.1"/>
    <property type="molecule type" value="Genomic_DNA"/>
</dbReference>
<keyword evidence="2" id="KW-0067">ATP-binding</keyword>
<feature type="transmembrane region" description="Helical" evidence="3">
    <location>
        <begin position="260"/>
        <end position="280"/>
    </location>
</feature>
<feature type="domain" description="ABC transporter" evidence="4">
    <location>
        <begin position="354"/>
        <end position="600"/>
    </location>
</feature>
<dbReference type="SUPFAM" id="SSF52540">
    <property type="entry name" value="P-loop containing nucleoside triphosphate hydrolases"/>
    <property type="match status" value="1"/>
</dbReference>
<feature type="transmembrane region" description="Helical" evidence="3">
    <location>
        <begin position="27"/>
        <end position="51"/>
    </location>
</feature>